<dbReference type="Proteomes" id="UP000095286">
    <property type="component" value="Unplaced"/>
</dbReference>
<name>A0AC35U7J9_9BILA</name>
<protein>
    <submittedName>
        <fullName evidence="2">N-acetyltransferase domain-containing protein</fullName>
    </submittedName>
</protein>
<proteinExistence type="predicted"/>
<organism evidence="1 2">
    <name type="scientific">Rhabditophanes sp. KR3021</name>
    <dbReference type="NCBI Taxonomy" id="114890"/>
    <lineage>
        <taxon>Eukaryota</taxon>
        <taxon>Metazoa</taxon>
        <taxon>Ecdysozoa</taxon>
        <taxon>Nematoda</taxon>
        <taxon>Chromadorea</taxon>
        <taxon>Rhabditida</taxon>
        <taxon>Tylenchina</taxon>
        <taxon>Panagrolaimomorpha</taxon>
        <taxon>Strongyloidoidea</taxon>
        <taxon>Alloionematidae</taxon>
        <taxon>Rhabditophanes</taxon>
    </lineage>
</organism>
<dbReference type="WBParaSite" id="RSKR_0000859300.1">
    <property type="protein sequence ID" value="RSKR_0000859300.1"/>
    <property type="gene ID" value="RSKR_0000859300"/>
</dbReference>
<evidence type="ECO:0000313" key="1">
    <source>
        <dbReference type="Proteomes" id="UP000095286"/>
    </source>
</evidence>
<reference evidence="2" key="1">
    <citation type="submission" date="2016-11" db="UniProtKB">
        <authorList>
            <consortium name="WormBaseParasite"/>
        </authorList>
    </citation>
    <scope>IDENTIFICATION</scope>
    <source>
        <strain evidence="2">KR3021</strain>
    </source>
</reference>
<evidence type="ECO:0000313" key="2">
    <source>
        <dbReference type="WBParaSite" id="RSKR_0000859300.1"/>
    </source>
</evidence>
<sequence length="301" mass="34884">MDLQFRWCGNEDLMDLLVALRDIYGKGYHSKNTINTILLKVIVKFGFIKIVLTGKVVAYISVSTLYVRYFPELIGYKAFAAIIYLGTLDMRVLSVGNCRNAAWKYLKTFYKLSQAKRVLITEVSPKALFRSYFSYTSIKEAKGLHRIDFKYRDIWECLRMISIEEEDCEIKGNNSQVDDEDSFFNDEIGATLLMDEEKALLVNKTNLLYSTTLHRYKGLQLSKTTEDIEPLLNVPDFFANVHRTRSCECLHLNRVHDDKLPWHRELVEAVSRADRFANGEDFLAFIKCEEIDFAVEIVGTY</sequence>
<accession>A0AC35U7J9</accession>